<protein>
    <submittedName>
        <fullName evidence="3">ABHD15</fullName>
    </submittedName>
</protein>
<dbReference type="GO" id="GO:0047372">
    <property type="term" value="F:monoacylglycerol lipase activity"/>
    <property type="evidence" value="ECO:0007669"/>
    <property type="project" value="TreeGrafter"/>
</dbReference>
<dbReference type="GO" id="GO:0034338">
    <property type="term" value="F:short-chain carboxylesterase activity"/>
    <property type="evidence" value="ECO:0007669"/>
    <property type="project" value="TreeGrafter"/>
</dbReference>
<gene>
    <name evidence="3" type="ORF">SPHA_50699</name>
</gene>
<sequence>MPVIYYKDSALATHILKKCRQLCTPFRPPIWLLNQHVQTIVSNFLLPKPAMRYDREYLLMRDRGVVSLDWALVVDRRIRETSSVLIIIPDLTSDATSVSSLTQAASDRGFRVVVFNRRGHANSFLTSPKLQGFGDPTDLRQVVKYIRGMYSRANVVAVAVGTGSGLLLSYLGEHGSSAHISAAVCISACYEAQEVLGKQLRSFYDFLYLFRLKKILCVHARALSDYCDMRAAMTSWTFQEFDENLYCKIYGHKSIEEYWERNNPMRDVDDIAVPLMCINSLDDPMFSNDFIPYDLFRCYPNLFLVVTDKGGHCGFLENISGISWADRLAVGFIEVLLDAQLKMK</sequence>
<dbReference type="OrthoDB" id="247542at2759"/>
<dbReference type="EMBL" id="CAHIKZ030003005">
    <property type="protein sequence ID" value="CAE1295009.1"/>
    <property type="molecule type" value="Genomic_DNA"/>
</dbReference>
<dbReference type="AlphaFoldDB" id="A0A812D779"/>
<dbReference type="SUPFAM" id="SSF53474">
    <property type="entry name" value="alpha/beta-Hydrolases"/>
    <property type="match status" value="1"/>
</dbReference>
<accession>A0A812D779</accession>
<organism evidence="3 4">
    <name type="scientific">Acanthosepion pharaonis</name>
    <name type="common">Pharaoh cuttlefish</name>
    <name type="synonym">Sepia pharaonis</name>
    <dbReference type="NCBI Taxonomy" id="158019"/>
    <lineage>
        <taxon>Eukaryota</taxon>
        <taxon>Metazoa</taxon>
        <taxon>Spiralia</taxon>
        <taxon>Lophotrochozoa</taxon>
        <taxon>Mollusca</taxon>
        <taxon>Cephalopoda</taxon>
        <taxon>Coleoidea</taxon>
        <taxon>Decapodiformes</taxon>
        <taxon>Sepiida</taxon>
        <taxon>Sepiina</taxon>
        <taxon>Sepiidae</taxon>
        <taxon>Acanthosepion</taxon>
    </lineage>
</organism>
<dbReference type="InterPro" id="IPR029058">
    <property type="entry name" value="AB_hydrolase_fold"/>
</dbReference>
<dbReference type="PANTHER" id="PTHR10794:SF93">
    <property type="entry name" value="SERINE AMINOPEPTIDASE S33 DOMAIN-CONTAINING PROTEIN"/>
    <property type="match status" value="1"/>
</dbReference>
<comment type="caution">
    <text evidence="3">The sequence shown here is derived from an EMBL/GenBank/DDBJ whole genome shotgun (WGS) entry which is preliminary data.</text>
</comment>
<name>A0A812D779_ACAPH</name>
<feature type="domain" description="AB hydrolase-1" evidence="2">
    <location>
        <begin position="101"/>
        <end position="318"/>
    </location>
</feature>
<dbReference type="InterPro" id="IPR012020">
    <property type="entry name" value="ABHD4"/>
</dbReference>
<evidence type="ECO:0000259" key="2">
    <source>
        <dbReference type="Pfam" id="PF00561"/>
    </source>
</evidence>
<dbReference type="PANTHER" id="PTHR10794">
    <property type="entry name" value="ABHYDROLASE DOMAIN-CONTAINING PROTEIN"/>
    <property type="match status" value="1"/>
</dbReference>
<dbReference type="InterPro" id="IPR050960">
    <property type="entry name" value="AB_hydrolase_4_sf"/>
</dbReference>
<reference evidence="3" key="1">
    <citation type="submission" date="2021-01" db="EMBL/GenBank/DDBJ databases">
        <authorList>
            <person name="Li R."/>
            <person name="Bekaert M."/>
        </authorList>
    </citation>
    <scope>NUCLEOTIDE SEQUENCE</scope>
    <source>
        <strain evidence="3">Farmed</strain>
    </source>
</reference>
<dbReference type="PIRSF" id="PIRSF005211">
    <property type="entry name" value="Ab_hydro_YheT"/>
    <property type="match status" value="1"/>
</dbReference>
<dbReference type="Gene3D" id="3.40.50.1820">
    <property type="entry name" value="alpha/beta hydrolase"/>
    <property type="match status" value="1"/>
</dbReference>
<evidence type="ECO:0000256" key="1">
    <source>
        <dbReference type="ARBA" id="ARBA00010884"/>
    </source>
</evidence>
<dbReference type="Proteomes" id="UP000597762">
    <property type="component" value="Unassembled WGS sequence"/>
</dbReference>
<proteinExistence type="inferred from homology"/>
<evidence type="ECO:0000313" key="3">
    <source>
        <dbReference type="EMBL" id="CAE1295009.1"/>
    </source>
</evidence>
<evidence type="ECO:0000313" key="4">
    <source>
        <dbReference type="Proteomes" id="UP000597762"/>
    </source>
</evidence>
<dbReference type="InterPro" id="IPR000073">
    <property type="entry name" value="AB_hydrolase_1"/>
</dbReference>
<dbReference type="Pfam" id="PF00561">
    <property type="entry name" value="Abhydrolase_1"/>
    <property type="match status" value="1"/>
</dbReference>
<keyword evidence="4" id="KW-1185">Reference proteome</keyword>
<comment type="similarity">
    <text evidence="1">Belongs to the AB hydrolase superfamily. AB hydrolase 4 family.</text>
</comment>